<name>A0A3D1JDD0_9CHLR</name>
<dbReference type="STRING" id="229919.GCA_001050195_02009"/>
<dbReference type="Pfam" id="PF03009">
    <property type="entry name" value="GDPD"/>
    <property type="match status" value="1"/>
</dbReference>
<comment type="caution">
    <text evidence="2">The sequence shown here is derived from an EMBL/GenBank/DDBJ whole genome shotgun (WGS) entry which is preliminary data.</text>
</comment>
<dbReference type="SUPFAM" id="SSF51695">
    <property type="entry name" value="PLC-like phosphodiesterases"/>
    <property type="match status" value="1"/>
</dbReference>
<gene>
    <name evidence="2" type="ORF">DEQ80_01900</name>
</gene>
<evidence type="ECO:0000313" key="3">
    <source>
        <dbReference type="Proteomes" id="UP000264141"/>
    </source>
</evidence>
<organism evidence="2 3">
    <name type="scientific">Anaerolinea thermolimosa</name>
    <dbReference type="NCBI Taxonomy" id="229919"/>
    <lineage>
        <taxon>Bacteria</taxon>
        <taxon>Bacillati</taxon>
        <taxon>Chloroflexota</taxon>
        <taxon>Anaerolineae</taxon>
        <taxon>Anaerolineales</taxon>
        <taxon>Anaerolineaceae</taxon>
        <taxon>Anaerolinea</taxon>
    </lineage>
</organism>
<dbReference type="InterPro" id="IPR017946">
    <property type="entry name" value="PLC-like_Pdiesterase_TIM-brl"/>
</dbReference>
<dbReference type="AlphaFoldDB" id="A0A3D1JDD0"/>
<feature type="domain" description="GP-PDE" evidence="1">
    <location>
        <begin position="10"/>
        <end position="248"/>
    </location>
</feature>
<sequence length="251" mass="27853">MNGFLLSQRPLVIAHRGASRYAPENTLAAFRLAAEQGADAVELDAKLSADGEVVVIHDPTTDRTTGFRGEVRQLSLGQLKSLDAGSFFSTQFKGESIPTLAEVFEAVGEHVLINVELTNYTSPGDALVEKVAALVKKYNLEERVLFSSFHPLNLIRARRLLPQVPTAILALPGRAGWWARAGWMRQVSPWFVHPYFTDTTARYVARQHTYNRRVNVWTVNELEDMLRLVKDGVDGLITDDPPTARQALATA</sequence>
<dbReference type="RefSeq" id="WP_062193033.1">
    <property type="nucleotide sequence ID" value="NZ_DF967965.1"/>
</dbReference>
<proteinExistence type="predicted"/>
<dbReference type="PANTHER" id="PTHR46211:SF14">
    <property type="entry name" value="GLYCEROPHOSPHODIESTER PHOSPHODIESTERASE"/>
    <property type="match status" value="1"/>
</dbReference>
<dbReference type="EMBL" id="DPBP01000007">
    <property type="protein sequence ID" value="HCE16591.1"/>
    <property type="molecule type" value="Genomic_DNA"/>
</dbReference>
<reference evidence="2 3" key="1">
    <citation type="journal article" date="2018" name="Nat. Biotechnol.">
        <title>A standardized bacterial taxonomy based on genome phylogeny substantially revises the tree of life.</title>
        <authorList>
            <person name="Parks D.H."/>
            <person name="Chuvochina M."/>
            <person name="Waite D.W."/>
            <person name="Rinke C."/>
            <person name="Skarshewski A."/>
            <person name="Chaumeil P.A."/>
            <person name="Hugenholtz P."/>
        </authorList>
    </citation>
    <scope>NUCLEOTIDE SEQUENCE [LARGE SCALE GENOMIC DNA]</scope>
    <source>
        <strain evidence="2">UBA8781</strain>
    </source>
</reference>
<dbReference type="GO" id="GO:0006629">
    <property type="term" value="P:lipid metabolic process"/>
    <property type="evidence" value="ECO:0007669"/>
    <property type="project" value="InterPro"/>
</dbReference>
<dbReference type="InterPro" id="IPR030395">
    <property type="entry name" value="GP_PDE_dom"/>
</dbReference>
<dbReference type="PANTHER" id="PTHR46211">
    <property type="entry name" value="GLYCEROPHOSPHORYL DIESTER PHOSPHODIESTERASE"/>
    <property type="match status" value="1"/>
</dbReference>
<evidence type="ECO:0000259" key="1">
    <source>
        <dbReference type="PROSITE" id="PS51704"/>
    </source>
</evidence>
<dbReference type="Proteomes" id="UP000264141">
    <property type="component" value="Unassembled WGS sequence"/>
</dbReference>
<evidence type="ECO:0000313" key="2">
    <source>
        <dbReference type="EMBL" id="HCE16591.1"/>
    </source>
</evidence>
<dbReference type="Gene3D" id="3.20.20.190">
    <property type="entry name" value="Phosphatidylinositol (PI) phosphodiesterase"/>
    <property type="match status" value="1"/>
</dbReference>
<dbReference type="GO" id="GO:0008081">
    <property type="term" value="F:phosphoric diester hydrolase activity"/>
    <property type="evidence" value="ECO:0007669"/>
    <property type="project" value="InterPro"/>
</dbReference>
<dbReference type="OrthoDB" id="384721at2"/>
<protein>
    <recommendedName>
        <fullName evidence="1">GP-PDE domain-containing protein</fullName>
    </recommendedName>
</protein>
<accession>A0A3D1JDD0</accession>
<dbReference type="PROSITE" id="PS51704">
    <property type="entry name" value="GP_PDE"/>
    <property type="match status" value="1"/>
</dbReference>